<reference evidence="3 4" key="1">
    <citation type="submission" date="2024-10" db="EMBL/GenBank/DDBJ databases">
        <title>The Natural Products Discovery Center: Release of the First 8490 Sequenced Strains for Exploring Actinobacteria Biosynthetic Diversity.</title>
        <authorList>
            <person name="Kalkreuter E."/>
            <person name="Kautsar S.A."/>
            <person name="Yang D."/>
            <person name="Bader C.D."/>
            <person name="Teijaro C.N."/>
            <person name="Fluegel L."/>
            <person name="Davis C.M."/>
            <person name="Simpson J.R."/>
            <person name="Lauterbach L."/>
            <person name="Steele A.D."/>
            <person name="Gui C."/>
            <person name="Meng S."/>
            <person name="Li G."/>
            <person name="Viehrig K."/>
            <person name="Ye F."/>
            <person name="Su P."/>
            <person name="Kiefer A.F."/>
            <person name="Nichols A."/>
            <person name="Cepeda A.J."/>
            <person name="Yan W."/>
            <person name="Fan B."/>
            <person name="Jiang Y."/>
            <person name="Adhikari A."/>
            <person name="Zheng C.-J."/>
            <person name="Schuster L."/>
            <person name="Cowan T.M."/>
            <person name="Smanski M.J."/>
            <person name="Chevrette M.G."/>
            <person name="De Carvalho L.P.S."/>
            <person name="Shen B."/>
        </authorList>
    </citation>
    <scope>NUCLEOTIDE SEQUENCE [LARGE SCALE GENOMIC DNA]</scope>
    <source>
        <strain evidence="3 4">NPDC053399</strain>
    </source>
</reference>
<dbReference type="EMBL" id="JBITYG010000007">
    <property type="protein sequence ID" value="MFI9103704.1"/>
    <property type="molecule type" value="Genomic_DNA"/>
</dbReference>
<dbReference type="InterPro" id="IPR004026">
    <property type="entry name" value="Ada_DNA_repair_Zn-bd"/>
</dbReference>
<dbReference type="InterPro" id="IPR035451">
    <property type="entry name" value="Ada-like_dom_sf"/>
</dbReference>
<organism evidence="3 4">
    <name type="scientific">Streptomyces fildesensis</name>
    <dbReference type="NCBI Taxonomy" id="375757"/>
    <lineage>
        <taxon>Bacteria</taxon>
        <taxon>Bacillati</taxon>
        <taxon>Actinomycetota</taxon>
        <taxon>Actinomycetes</taxon>
        <taxon>Kitasatosporales</taxon>
        <taxon>Streptomycetaceae</taxon>
        <taxon>Streptomyces</taxon>
    </lineage>
</organism>
<sequence>MGAVVARYTLVGPSGRMFRSTVPGALGGHRRGRLYGRLDCPSALRVIANGGYVRDRVFFRDQDTAVAAGYRPCAVCLPGEYRHWKSQQESPACRARGEKEGTT</sequence>
<dbReference type="SUPFAM" id="SSF57884">
    <property type="entry name" value="Ada DNA repair protein, N-terminal domain (N-Ada 10)"/>
    <property type="match status" value="1"/>
</dbReference>
<proteinExistence type="predicted"/>
<keyword evidence="4" id="KW-1185">Reference proteome</keyword>
<evidence type="ECO:0000259" key="2">
    <source>
        <dbReference type="Pfam" id="PF02805"/>
    </source>
</evidence>
<dbReference type="Pfam" id="PF02805">
    <property type="entry name" value="Ada_Zn_binding"/>
    <property type="match status" value="1"/>
</dbReference>
<dbReference type="Proteomes" id="UP001614394">
    <property type="component" value="Unassembled WGS sequence"/>
</dbReference>
<evidence type="ECO:0000313" key="4">
    <source>
        <dbReference type="Proteomes" id="UP001614394"/>
    </source>
</evidence>
<keyword evidence="1" id="KW-0010">Activator</keyword>
<dbReference type="RefSeq" id="WP_399653108.1">
    <property type="nucleotide sequence ID" value="NZ_JBITYG010000007.1"/>
</dbReference>
<protein>
    <submittedName>
        <fullName evidence="3">Ada metal-binding domain-containing protein</fullName>
    </submittedName>
</protein>
<accession>A0ABW8CB91</accession>
<evidence type="ECO:0000313" key="3">
    <source>
        <dbReference type="EMBL" id="MFI9103704.1"/>
    </source>
</evidence>
<evidence type="ECO:0000256" key="1">
    <source>
        <dbReference type="ARBA" id="ARBA00023159"/>
    </source>
</evidence>
<dbReference type="Gene3D" id="3.40.10.10">
    <property type="entry name" value="DNA Methylphosphotriester Repair Domain"/>
    <property type="match status" value="1"/>
</dbReference>
<comment type="caution">
    <text evidence="3">The sequence shown here is derived from an EMBL/GenBank/DDBJ whole genome shotgun (WGS) entry which is preliminary data.</text>
</comment>
<feature type="domain" description="Ada DNA repair metal-binding" evidence="2">
    <location>
        <begin position="30"/>
        <end position="78"/>
    </location>
</feature>
<gene>
    <name evidence="3" type="ORF">ACIGXA_24575</name>
</gene>
<name>A0ABW8CB91_9ACTN</name>